<proteinExistence type="predicted"/>
<gene>
    <name evidence="2" type="ORF">AZI87_12480</name>
</gene>
<evidence type="ECO:0000313" key="3">
    <source>
        <dbReference type="Proteomes" id="UP000075799"/>
    </source>
</evidence>
<accession>A0A162G9K2</accession>
<reference evidence="2 3" key="1">
    <citation type="submission" date="2016-03" db="EMBL/GenBank/DDBJ databases">
        <authorList>
            <person name="Ploux O."/>
        </authorList>
    </citation>
    <scope>NUCLEOTIDE SEQUENCE [LARGE SCALE GENOMIC DNA]</scope>
    <source>
        <strain evidence="2 3">EC13</strain>
    </source>
</reference>
<evidence type="ECO:0008006" key="4">
    <source>
        <dbReference type="Google" id="ProtNLM"/>
    </source>
</evidence>
<comment type="caution">
    <text evidence="2">The sequence shown here is derived from an EMBL/GenBank/DDBJ whole genome shotgun (WGS) entry which is preliminary data.</text>
</comment>
<evidence type="ECO:0000313" key="2">
    <source>
        <dbReference type="EMBL" id="KYG65362.1"/>
    </source>
</evidence>
<protein>
    <recommendedName>
        <fullName evidence="4">Lipoprotein</fullName>
    </recommendedName>
</protein>
<organism evidence="2 3">
    <name type="scientific">Bdellovibrio bacteriovorus</name>
    <dbReference type="NCBI Taxonomy" id="959"/>
    <lineage>
        <taxon>Bacteria</taxon>
        <taxon>Pseudomonadati</taxon>
        <taxon>Bdellovibrionota</taxon>
        <taxon>Bdellovibrionia</taxon>
        <taxon>Bdellovibrionales</taxon>
        <taxon>Pseudobdellovibrionaceae</taxon>
        <taxon>Bdellovibrio</taxon>
    </lineage>
</organism>
<keyword evidence="1" id="KW-0732">Signal</keyword>
<dbReference type="Proteomes" id="UP000075799">
    <property type="component" value="Unassembled WGS sequence"/>
</dbReference>
<dbReference type="OrthoDB" id="9826760at2"/>
<evidence type="ECO:0000256" key="1">
    <source>
        <dbReference type="SAM" id="SignalP"/>
    </source>
</evidence>
<dbReference type="RefSeq" id="WP_063207573.1">
    <property type="nucleotide sequence ID" value="NZ_LUKD01000005.1"/>
</dbReference>
<dbReference type="AlphaFoldDB" id="A0A162G9K2"/>
<feature type="signal peptide" evidence="1">
    <location>
        <begin position="1"/>
        <end position="23"/>
    </location>
</feature>
<sequence length="159" mass="18485">MIRFMKTFVFLALVVLGFQSASARQLELPLQHPDEILKKTTVFSKNIERTTLQKLPKVIQKTASEIEIPFELGDGYYDSYASVIYRVFDPQTKKTVGYIFAEFITYTQDPEAYIVGAYVNTAGRRIGELEYMEYYYGPSEKWIDTVPEDFREQLENEGF</sequence>
<name>A0A162G9K2_BDEBC</name>
<dbReference type="EMBL" id="LUKD01000005">
    <property type="protein sequence ID" value="KYG65362.1"/>
    <property type="molecule type" value="Genomic_DNA"/>
</dbReference>
<feature type="chain" id="PRO_5007834277" description="Lipoprotein" evidence="1">
    <location>
        <begin position="24"/>
        <end position="159"/>
    </location>
</feature>